<keyword evidence="2" id="KW-1133">Transmembrane helix</keyword>
<gene>
    <name evidence="3" type="ORF">QUV91_02820</name>
</gene>
<dbReference type="RefSeq" id="WP_289595021.1">
    <property type="nucleotide sequence ID" value="NZ_JAUDBR010000003.1"/>
</dbReference>
<evidence type="ECO:0000313" key="4">
    <source>
        <dbReference type="Proteomes" id="UP001529257"/>
    </source>
</evidence>
<proteinExistence type="predicted"/>
<keyword evidence="4" id="KW-1185">Reference proteome</keyword>
<dbReference type="EMBL" id="JAUDBR010000003">
    <property type="protein sequence ID" value="MDM8075983.1"/>
    <property type="molecule type" value="Genomic_DNA"/>
</dbReference>
<feature type="transmembrane region" description="Helical" evidence="2">
    <location>
        <begin position="115"/>
        <end position="137"/>
    </location>
</feature>
<evidence type="ECO:0000256" key="1">
    <source>
        <dbReference type="SAM" id="MobiDB-lite"/>
    </source>
</evidence>
<keyword evidence="2" id="KW-0472">Membrane</keyword>
<reference evidence="4" key="1">
    <citation type="submission" date="2023-06" db="EMBL/GenBank/DDBJ databases">
        <title>Identification and characterization of horizontal gene transfer across gut microbiota members of farm animals based on homology search.</title>
        <authorList>
            <person name="Zeman M."/>
            <person name="Kubasova T."/>
            <person name="Jahodarova E."/>
            <person name="Nykrynova M."/>
            <person name="Rychlik I."/>
        </authorList>
    </citation>
    <scope>NUCLEOTIDE SEQUENCE [LARGE SCALE GENOMIC DNA]</scope>
    <source>
        <strain evidence="4">ET81</strain>
    </source>
</reference>
<comment type="caution">
    <text evidence="3">The sequence shown here is derived from an EMBL/GenBank/DDBJ whole genome shotgun (WGS) entry which is preliminary data.</text>
</comment>
<feature type="compositionally biased region" description="Pro residues" evidence="1">
    <location>
        <begin position="277"/>
        <end position="288"/>
    </location>
</feature>
<name>A0ABT7TW11_ACTVI</name>
<evidence type="ECO:0000256" key="2">
    <source>
        <dbReference type="SAM" id="Phobius"/>
    </source>
</evidence>
<protein>
    <submittedName>
        <fullName evidence="3">Uncharacterized protein</fullName>
    </submittedName>
</protein>
<reference evidence="3 4" key="2">
    <citation type="submission" date="2023-06" db="EMBL/GenBank/DDBJ databases">
        <authorList>
            <person name="Zeman M."/>
            <person name="Kubasova T."/>
            <person name="Jahodarova E."/>
            <person name="Nykrynova M."/>
            <person name="Rychlik I."/>
        </authorList>
    </citation>
    <scope>NUCLEOTIDE SEQUENCE [LARGE SCALE GENOMIC DNA]</scope>
    <source>
        <strain evidence="3 4">ET81</strain>
    </source>
</reference>
<feature type="region of interest" description="Disordered" evidence="1">
    <location>
        <begin position="203"/>
        <end position="288"/>
    </location>
</feature>
<accession>A0ABT7TW11</accession>
<feature type="compositionally biased region" description="Low complexity" evidence="1">
    <location>
        <begin position="203"/>
        <end position="276"/>
    </location>
</feature>
<dbReference type="Proteomes" id="UP001529257">
    <property type="component" value="Unassembled WGS sequence"/>
</dbReference>
<keyword evidence="2" id="KW-0812">Transmembrane</keyword>
<sequence>MNRSQSSDAVSTVGSENVTDFMLAPGETSVYGQRFIVSLLFPFLKAEMMCSSSRFVYKVPNTLLGIIPIGSEENTFPISAISAVTTAGRFRFGRAFLALILLIFGFAFIDDYPVRGAILLLLSVVFALTSYSTALVVTNHAGGSFGLEISFIESRKLRAFTVELQNRVFADWEATRHGEAQEIRMQTLAMQQMQLAQMQQAQMQQQLQPQQSGQFPQGQPQMLHPQQGGQLPQGQPQMQQQLQPQQSGQFPQGQPQTQSLQNQPGYTEQISQQGQMPPVPPPSPDQGQ</sequence>
<organism evidence="3 4">
    <name type="scientific">Actinomyces viscosus</name>
    <dbReference type="NCBI Taxonomy" id="1656"/>
    <lineage>
        <taxon>Bacteria</taxon>
        <taxon>Bacillati</taxon>
        <taxon>Actinomycetota</taxon>
        <taxon>Actinomycetes</taxon>
        <taxon>Actinomycetales</taxon>
        <taxon>Actinomycetaceae</taxon>
        <taxon>Actinomyces</taxon>
    </lineage>
</organism>
<evidence type="ECO:0000313" key="3">
    <source>
        <dbReference type="EMBL" id="MDM8075983.1"/>
    </source>
</evidence>
<feature type="transmembrane region" description="Helical" evidence="2">
    <location>
        <begin position="92"/>
        <end position="109"/>
    </location>
</feature>